<dbReference type="EC" id="3.1.-.-" evidence="9"/>
<proteinExistence type="inferred from homology"/>
<evidence type="ECO:0000256" key="8">
    <source>
        <dbReference type="ARBA" id="ARBA00023118"/>
    </source>
</evidence>
<dbReference type="PANTHER" id="PTHR34405">
    <property type="entry name" value="CRISPR-ASSOCIATED ENDORIBONUCLEASE CAS2"/>
    <property type="match status" value="1"/>
</dbReference>
<organism evidence="10 11">
    <name type="scientific">Avibacterium paragallinarum</name>
    <name type="common">Haemophilus gallinarum</name>
    <dbReference type="NCBI Taxonomy" id="728"/>
    <lineage>
        <taxon>Bacteria</taxon>
        <taxon>Pseudomonadati</taxon>
        <taxon>Pseudomonadota</taxon>
        <taxon>Gammaproteobacteria</taxon>
        <taxon>Pasteurellales</taxon>
        <taxon>Pasteurellaceae</taxon>
        <taxon>Avibacterium</taxon>
    </lineage>
</organism>
<comment type="function">
    <text evidence="9">CRISPR (clustered regularly interspaced short palindromic repeat), is an adaptive immune system that provides protection against mobile genetic elements (viruses, transposable elements and conjugative plasmids). CRISPR clusters contain sequences complementary to antecedent mobile elements and target invading nucleic acids. CRISPR clusters are transcribed and processed into CRISPR RNA (crRNA). Functions as a ssRNA-specific endoribonuclease. Involved in the integration of spacer DNA into the CRISPR cassette.</text>
</comment>
<evidence type="ECO:0000256" key="7">
    <source>
        <dbReference type="ARBA" id="ARBA00022842"/>
    </source>
</evidence>
<dbReference type="Gene3D" id="3.30.70.240">
    <property type="match status" value="1"/>
</dbReference>
<reference evidence="10 11" key="1">
    <citation type="journal article" date="2022" name="Front. Microbiol.">
        <title>Commensal bacteria contribute to the growth of multidrug-resistant Avibacterium paragallinarum in chickens.</title>
        <authorList>
            <person name="Zhu J."/>
            <person name="Chen Y."/>
            <person name="Wu Y."/>
            <person name="Wang Y."/>
            <person name="Zhu K."/>
        </authorList>
    </citation>
    <scope>NUCLEOTIDE SEQUENCE [LARGE SCALE GENOMIC DNA]</scope>
    <source>
        <strain evidence="10 11">AV12</strain>
    </source>
</reference>
<dbReference type="InterPro" id="IPR021127">
    <property type="entry name" value="CRISPR_associated_Cas2"/>
</dbReference>
<evidence type="ECO:0000256" key="9">
    <source>
        <dbReference type="HAMAP-Rule" id="MF_01471"/>
    </source>
</evidence>
<keyword evidence="8 9" id="KW-0051">Antiviral defense</keyword>
<dbReference type="CDD" id="cd09725">
    <property type="entry name" value="Cas2_I_II_III"/>
    <property type="match status" value="1"/>
</dbReference>
<keyword evidence="7 9" id="KW-0460">Magnesium</keyword>
<evidence type="ECO:0000256" key="2">
    <source>
        <dbReference type="ARBA" id="ARBA00009959"/>
    </source>
</evidence>
<dbReference type="SUPFAM" id="SSF143430">
    <property type="entry name" value="TTP0101/SSO1404-like"/>
    <property type="match status" value="1"/>
</dbReference>
<accession>A0ABU7QPP8</accession>
<dbReference type="EMBL" id="JAMDKS010000008">
    <property type="protein sequence ID" value="MEE6112583.1"/>
    <property type="molecule type" value="Genomic_DNA"/>
</dbReference>
<evidence type="ECO:0000313" key="11">
    <source>
        <dbReference type="Proteomes" id="UP001352533"/>
    </source>
</evidence>
<name>A0ABU7QPP8_AVIPA</name>
<keyword evidence="4 9" id="KW-0479">Metal-binding</keyword>
<evidence type="ECO:0000256" key="5">
    <source>
        <dbReference type="ARBA" id="ARBA00022759"/>
    </source>
</evidence>
<dbReference type="GO" id="GO:0004519">
    <property type="term" value="F:endonuclease activity"/>
    <property type="evidence" value="ECO:0007669"/>
    <property type="project" value="UniProtKB-KW"/>
</dbReference>
<keyword evidence="5 9" id="KW-0255">Endonuclease</keyword>
<sequence length="92" mass="11018">MSSRLRYLIAYDITENKRLHRIHKKVEAYAIGGQKSFYECWMTETELEEFKQQIEIMLEMGDRVFIFQLHKDTQPMLYGIANLQSTQPFLLI</sequence>
<evidence type="ECO:0000256" key="6">
    <source>
        <dbReference type="ARBA" id="ARBA00022801"/>
    </source>
</evidence>
<dbReference type="PANTHER" id="PTHR34405:SF3">
    <property type="entry name" value="CRISPR-ASSOCIATED ENDORIBONUCLEASE CAS2 3"/>
    <property type="match status" value="1"/>
</dbReference>
<evidence type="ECO:0000256" key="1">
    <source>
        <dbReference type="ARBA" id="ARBA00001946"/>
    </source>
</evidence>
<comment type="similarity">
    <text evidence="2 9">Belongs to the CRISPR-associated endoribonuclease Cas2 protein family.</text>
</comment>
<dbReference type="HAMAP" id="MF_01471">
    <property type="entry name" value="Cas2"/>
    <property type="match status" value="1"/>
</dbReference>
<dbReference type="Pfam" id="PF09827">
    <property type="entry name" value="CRISPR_Cas2"/>
    <property type="match status" value="1"/>
</dbReference>
<keyword evidence="11" id="KW-1185">Reference proteome</keyword>
<dbReference type="RefSeq" id="WP_194751077.1">
    <property type="nucleotide sequence ID" value="NZ_JACEWB010000008.1"/>
</dbReference>
<evidence type="ECO:0000256" key="3">
    <source>
        <dbReference type="ARBA" id="ARBA00022722"/>
    </source>
</evidence>
<comment type="subunit">
    <text evidence="9">Homodimer, forms a heterotetramer with a Cas1 homodimer.</text>
</comment>
<evidence type="ECO:0000256" key="4">
    <source>
        <dbReference type="ARBA" id="ARBA00022723"/>
    </source>
</evidence>
<dbReference type="Proteomes" id="UP001352533">
    <property type="component" value="Unassembled WGS sequence"/>
</dbReference>
<dbReference type="InterPro" id="IPR019199">
    <property type="entry name" value="Virulence_VapD/CRISPR_Cas2"/>
</dbReference>
<gene>
    <name evidence="9 10" type="primary">cas2</name>
    <name evidence="10" type="ORF">M5S25_05125</name>
</gene>
<protein>
    <recommendedName>
        <fullName evidence="9">CRISPR-associated endoribonuclease Cas2</fullName>
        <ecNumber evidence="9">3.1.-.-</ecNumber>
    </recommendedName>
</protein>
<dbReference type="NCBIfam" id="TIGR01573">
    <property type="entry name" value="cas2"/>
    <property type="match status" value="1"/>
</dbReference>
<comment type="caution">
    <text evidence="10">The sequence shown here is derived from an EMBL/GenBank/DDBJ whole genome shotgun (WGS) entry which is preliminary data.</text>
</comment>
<feature type="binding site" evidence="9">
    <location>
        <position position="12"/>
    </location>
    <ligand>
        <name>Mg(2+)</name>
        <dbReference type="ChEBI" id="CHEBI:18420"/>
        <note>catalytic</note>
    </ligand>
</feature>
<keyword evidence="3 9" id="KW-0540">Nuclease</keyword>
<comment type="cofactor">
    <cofactor evidence="1 9">
        <name>Mg(2+)</name>
        <dbReference type="ChEBI" id="CHEBI:18420"/>
    </cofactor>
</comment>
<evidence type="ECO:0000313" key="10">
    <source>
        <dbReference type="EMBL" id="MEE6112583.1"/>
    </source>
</evidence>
<keyword evidence="6 9" id="KW-0378">Hydrolase</keyword>